<name>A0A2Z6ML67_TRISU</name>
<dbReference type="PANTHER" id="PTHR33697">
    <property type="entry name" value="T17B22.17 PROTEIN-RELATED"/>
    <property type="match status" value="1"/>
</dbReference>
<dbReference type="AlphaFoldDB" id="A0A2Z6ML67"/>
<dbReference type="PANTHER" id="PTHR33697:SF5">
    <property type="entry name" value="PWWP DOMAIN-CONTAINING PROTEIN-RELATED"/>
    <property type="match status" value="1"/>
</dbReference>
<dbReference type="Proteomes" id="UP000242715">
    <property type="component" value="Unassembled WGS sequence"/>
</dbReference>
<keyword evidence="2" id="KW-1185">Reference proteome</keyword>
<evidence type="ECO:0008006" key="3">
    <source>
        <dbReference type="Google" id="ProtNLM"/>
    </source>
</evidence>
<accession>A0A2Z6ML67</accession>
<dbReference type="OrthoDB" id="1908535at2759"/>
<sequence length="116" mass="13368">MAGGEEMDGLSASDCVVGSLVWVQRRNGSWWSGQIPCFDELIGSDYPTYSRSKLWLSWSKEKMLLSVSISEFNGYIERVKSAKGMPLKKREKYARTEDVILHALELERQMLKKQYK</sequence>
<dbReference type="EMBL" id="DF973190">
    <property type="protein sequence ID" value="GAU18947.1"/>
    <property type="molecule type" value="Genomic_DNA"/>
</dbReference>
<dbReference type="Gene3D" id="2.30.30.140">
    <property type="match status" value="1"/>
</dbReference>
<reference evidence="2" key="1">
    <citation type="journal article" date="2017" name="Front. Plant Sci.">
        <title>Climate Clever Clovers: New Paradigm to Reduce the Environmental Footprint of Ruminants by Breeding Low Methanogenic Forages Utilizing Haplotype Variation.</title>
        <authorList>
            <person name="Kaur P."/>
            <person name="Appels R."/>
            <person name="Bayer P.E."/>
            <person name="Keeble-Gagnere G."/>
            <person name="Wang J."/>
            <person name="Hirakawa H."/>
            <person name="Shirasawa K."/>
            <person name="Vercoe P."/>
            <person name="Stefanova K."/>
            <person name="Durmic Z."/>
            <person name="Nichols P."/>
            <person name="Revell C."/>
            <person name="Isobe S.N."/>
            <person name="Edwards D."/>
            <person name="Erskine W."/>
        </authorList>
    </citation>
    <scope>NUCLEOTIDE SEQUENCE [LARGE SCALE GENOMIC DNA]</scope>
    <source>
        <strain evidence="2">cv. Daliak</strain>
    </source>
</reference>
<proteinExistence type="predicted"/>
<evidence type="ECO:0000313" key="1">
    <source>
        <dbReference type="EMBL" id="GAU18947.1"/>
    </source>
</evidence>
<organism evidence="1 2">
    <name type="scientific">Trifolium subterraneum</name>
    <name type="common">Subterranean clover</name>
    <dbReference type="NCBI Taxonomy" id="3900"/>
    <lineage>
        <taxon>Eukaryota</taxon>
        <taxon>Viridiplantae</taxon>
        <taxon>Streptophyta</taxon>
        <taxon>Embryophyta</taxon>
        <taxon>Tracheophyta</taxon>
        <taxon>Spermatophyta</taxon>
        <taxon>Magnoliopsida</taxon>
        <taxon>eudicotyledons</taxon>
        <taxon>Gunneridae</taxon>
        <taxon>Pentapetalae</taxon>
        <taxon>rosids</taxon>
        <taxon>fabids</taxon>
        <taxon>Fabales</taxon>
        <taxon>Fabaceae</taxon>
        <taxon>Papilionoideae</taxon>
        <taxon>50 kb inversion clade</taxon>
        <taxon>NPAAA clade</taxon>
        <taxon>Hologalegina</taxon>
        <taxon>IRL clade</taxon>
        <taxon>Trifolieae</taxon>
        <taxon>Trifolium</taxon>
    </lineage>
</organism>
<gene>
    <name evidence="1" type="ORF">TSUD_229370</name>
</gene>
<protein>
    <recommendedName>
        <fullName evidence="3">PWWP domain-containing protein</fullName>
    </recommendedName>
</protein>
<evidence type="ECO:0000313" key="2">
    <source>
        <dbReference type="Proteomes" id="UP000242715"/>
    </source>
</evidence>
<dbReference type="InterPro" id="IPR044679">
    <property type="entry name" value="PWWP2-like"/>
</dbReference>